<gene>
    <name evidence="2" type="ORF">SAMN05216339_104205</name>
</gene>
<accession>A0A1I7HB44</accession>
<name>A0A1I7HB44_9PROT</name>
<evidence type="ECO:0000259" key="1">
    <source>
        <dbReference type="Pfam" id="PF07589"/>
    </source>
</evidence>
<dbReference type="AlphaFoldDB" id="A0A1I7HB44"/>
<dbReference type="NCBIfam" id="TIGR02595">
    <property type="entry name" value="PEP_CTERM"/>
    <property type="match status" value="1"/>
</dbReference>
<dbReference type="InterPro" id="IPR013424">
    <property type="entry name" value="Ice-binding_C"/>
</dbReference>
<feature type="domain" description="Ice-binding protein C-terminal" evidence="1">
    <location>
        <begin position="62"/>
        <end position="85"/>
    </location>
</feature>
<sequence length="93" mass="9986">MGPYTTSWSYAVDSGSTETDITGSFEAWSTNNLNPVSQLLFNQDLPTIPVNYTLSVALNAVSVPEPTMIALIGLGILGIGTAQRRKIRTQLTV</sequence>
<dbReference type="EMBL" id="FPBL01000004">
    <property type="protein sequence ID" value="SFU57940.1"/>
    <property type="molecule type" value="Genomic_DNA"/>
</dbReference>
<dbReference type="RefSeq" id="WP_083414702.1">
    <property type="nucleotide sequence ID" value="NZ_FPBL01000004.1"/>
</dbReference>
<evidence type="ECO:0000313" key="2">
    <source>
        <dbReference type="EMBL" id="SFU57940.1"/>
    </source>
</evidence>
<evidence type="ECO:0000313" key="3">
    <source>
        <dbReference type="Proteomes" id="UP000183926"/>
    </source>
</evidence>
<organism evidence="2 3">
    <name type="scientific">Nitrosomonas eutropha</name>
    <dbReference type="NCBI Taxonomy" id="916"/>
    <lineage>
        <taxon>Bacteria</taxon>
        <taxon>Pseudomonadati</taxon>
        <taxon>Pseudomonadota</taxon>
        <taxon>Betaproteobacteria</taxon>
        <taxon>Nitrosomonadales</taxon>
        <taxon>Nitrosomonadaceae</taxon>
        <taxon>Nitrosomonas</taxon>
    </lineage>
</organism>
<protein>
    <submittedName>
        <fullName evidence="2">PEP-CTERM protein-sorting domain-containing protein</fullName>
    </submittedName>
</protein>
<dbReference type="Pfam" id="PF07589">
    <property type="entry name" value="PEP-CTERM"/>
    <property type="match status" value="1"/>
</dbReference>
<proteinExistence type="predicted"/>
<reference evidence="2 3" key="1">
    <citation type="submission" date="2016-10" db="EMBL/GenBank/DDBJ databases">
        <authorList>
            <person name="de Groot N.N."/>
        </authorList>
    </citation>
    <scope>NUCLEOTIDE SEQUENCE [LARGE SCALE GENOMIC DNA]</scope>
    <source>
        <strain evidence="2 3">Nm24</strain>
    </source>
</reference>
<dbReference type="Proteomes" id="UP000183926">
    <property type="component" value="Unassembled WGS sequence"/>
</dbReference>